<reference evidence="2 3" key="1">
    <citation type="submission" date="2017-11" db="EMBL/GenBank/DDBJ databases">
        <title>De novo assembly and phasing of dikaryotic genomes from two isolates of Puccinia coronata f. sp. avenae, the causal agent of oat crown rust.</title>
        <authorList>
            <person name="Miller M.E."/>
            <person name="Zhang Y."/>
            <person name="Omidvar V."/>
            <person name="Sperschneider J."/>
            <person name="Schwessinger B."/>
            <person name="Raley C."/>
            <person name="Palmer J.M."/>
            <person name="Garnica D."/>
            <person name="Upadhyaya N."/>
            <person name="Rathjen J."/>
            <person name="Taylor J.M."/>
            <person name="Park R.F."/>
            <person name="Dodds P.N."/>
            <person name="Hirsch C.D."/>
            <person name="Kianian S.F."/>
            <person name="Figueroa M."/>
        </authorList>
    </citation>
    <scope>NUCLEOTIDE SEQUENCE [LARGE SCALE GENOMIC DNA]</scope>
    <source>
        <strain evidence="2">12SD80</strain>
    </source>
</reference>
<name>A0A2N5VCS2_9BASI</name>
<feature type="region of interest" description="Disordered" evidence="1">
    <location>
        <begin position="84"/>
        <end position="103"/>
    </location>
</feature>
<dbReference type="Proteomes" id="UP000235392">
    <property type="component" value="Unassembled WGS sequence"/>
</dbReference>
<gene>
    <name evidence="2" type="ORF">PCASD_04337</name>
</gene>
<evidence type="ECO:0000313" key="2">
    <source>
        <dbReference type="EMBL" id="PLW47782.1"/>
    </source>
</evidence>
<evidence type="ECO:0000313" key="3">
    <source>
        <dbReference type="Proteomes" id="UP000235392"/>
    </source>
</evidence>
<sequence>MTCMAGTKQTRDHRAGCRKPDVIRYPAPFCGYLLASNRYPPMGAGLQVPVGFQQVPTNGCRVRVRVSGFEVKKQAGTRQIPTLQKRLPAEPQQAGAEYSGLSW</sequence>
<dbReference type="EMBL" id="PGCI01000028">
    <property type="protein sequence ID" value="PLW47782.1"/>
    <property type="molecule type" value="Genomic_DNA"/>
</dbReference>
<dbReference type="AlphaFoldDB" id="A0A2N5VCS2"/>
<protein>
    <submittedName>
        <fullName evidence="2">Uncharacterized protein</fullName>
    </submittedName>
</protein>
<evidence type="ECO:0000256" key="1">
    <source>
        <dbReference type="SAM" id="MobiDB-lite"/>
    </source>
</evidence>
<proteinExistence type="predicted"/>
<accession>A0A2N5VCS2</accession>
<comment type="caution">
    <text evidence="2">The sequence shown here is derived from an EMBL/GenBank/DDBJ whole genome shotgun (WGS) entry which is preliminary data.</text>
</comment>
<organism evidence="2 3">
    <name type="scientific">Puccinia coronata f. sp. avenae</name>
    <dbReference type="NCBI Taxonomy" id="200324"/>
    <lineage>
        <taxon>Eukaryota</taxon>
        <taxon>Fungi</taxon>
        <taxon>Dikarya</taxon>
        <taxon>Basidiomycota</taxon>
        <taxon>Pucciniomycotina</taxon>
        <taxon>Pucciniomycetes</taxon>
        <taxon>Pucciniales</taxon>
        <taxon>Pucciniaceae</taxon>
        <taxon>Puccinia</taxon>
    </lineage>
</organism>